<dbReference type="InterPro" id="IPR007832">
    <property type="entry name" value="RNA_pol_Rpc34"/>
</dbReference>
<evidence type="ECO:0000256" key="4">
    <source>
        <dbReference type="ARBA" id="ARBA00023163"/>
    </source>
</evidence>
<dbReference type="EMBL" id="NAJN01000576">
    <property type="protein sequence ID" value="TKA71330.1"/>
    <property type="molecule type" value="Genomic_DNA"/>
</dbReference>
<accession>A0A4U0X4K0</accession>
<evidence type="ECO:0000256" key="6">
    <source>
        <dbReference type="PIRNR" id="PIRNR028763"/>
    </source>
</evidence>
<dbReference type="Proteomes" id="UP000308768">
    <property type="component" value="Unassembled WGS sequence"/>
</dbReference>
<dbReference type="STRING" id="331657.A0A4U0X4K0"/>
<dbReference type="InterPro" id="IPR036388">
    <property type="entry name" value="WH-like_DNA-bd_sf"/>
</dbReference>
<organism evidence="8 9">
    <name type="scientific">Cryomyces minteri</name>
    <dbReference type="NCBI Taxonomy" id="331657"/>
    <lineage>
        <taxon>Eukaryota</taxon>
        <taxon>Fungi</taxon>
        <taxon>Dikarya</taxon>
        <taxon>Ascomycota</taxon>
        <taxon>Pezizomycotina</taxon>
        <taxon>Dothideomycetes</taxon>
        <taxon>Dothideomycetes incertae sedis</taxon>
        <taxon>Cryomyces</taxon>
    </lineage>
</organism>
<dbReference type="OrthoDB" id="613763at2759"/>
<dbReference type="InterPro" id="IPR036390">
    <property type="entry name" value="WH_DNA-bd_sf"/>
</dbReference>
<keyword evidence="4 6" id="KW-0804">Transcription</keyword>
<dbReference type="GO" id="GO:0005666">
    <property type="term" value="C:RNA polymerase III complex"/>
    <property type="evidence" value="ECO:0007669"/>
    <property type="project" value="UniProtKB-UniRule"/>
</dbReference>
<dbReference type="GO" id="GO:0005737">
    <property type="term" value="C:cytoplasm"/>
    <property type="evidence" value="ECO:0007669"/>
    <property type="project" value="UniProtKB-ARBA"/>
</dbReference>
<dbReference type="SUPFAM" id="SSF46785">
    <property type="entry name" value="Winged helix' DNA-binding domain"/>
    <property type="match status" value="1"/>
</dbReference>
<dbReference type="FunFam" id="1.10.10.10:FF:000116">
    <property type="entry name" value="DNA-directed RNA polymerase III subunit RPC6"/>
    <property type="match status" value="1"/>
</dbReference>
<evidence type="ECO:0000256" key="7">
    <source>
        <dbReference type="SAM" id="MobiDB-lite"/>
    </source>
</evidence>
<reference evidence="8 9" key="1">
    <citation type="submission" date="2017-03" db="EMBL/GenBank/DDBJ databases">
        <title>Genomes of endolithic fungi from Antarctica.</title>
        <authorList>
            <person name="Coleine C."/>
            <person name="Masonjones S."/>
            <person name="Stajich J.E."/>
        </authorList>
    </citation>
    <scope>NUCLEOTIDE SEQUENCE [LARGE SCALE GENOMIC DNA]</scope>
    <source>
        <strain evidence="8 9">CCFEE 5187</strain>
    </source>
</reference>
<comment type="function">
    <text evidence="6">DNA-dependent RNA polymerase catalyzes the transcription of DNA into RNA using the four ribonucleoside triphosphates as substrates. Specific peripheric component of RNA polymerase III which synthesizes small RNAs, such as 5S rRNA and tRNAs.</text>
</comment>
<evidence type="ECO:0000256" key="2">
    <source>
        <dbReference type="ARBA" id="ARBA00011038"/>
    </source>
</evidence>
<protein>
    <recommendedName>
        <fullName evidence="6">DNA-directed RNA polymerase III subunit RPC6</fullName>
        <shortName evidence="6">RNA polymerase III subunit C6</shortName>
    </recommendedName>
</protein>
<dbReference type="InterPro" id="IPR016049">
    <property type="entry name" value="RNA_pol_Rpc34-like"/>
</dbReference>
<evidence type="ECO:0000256" key="1">
    <source>
        <dbReference type="ARBA" id="ARBA00004123"/>
    </source>
</evidence>
<dbReference type="GO" id="GO:0006383">
    <property type="term" value="P:transcription by RNA polymerase III"/>
    <property type="evidence" value="ECO:0007669"/>
    <property type="project" value="UniProtKB-UniRule"/>
</dbReference>
<dbReference type="PANTHER" id="PTHR12780">
    <property type="entry name" value="RNA POLYMERASE III DNA DIRECTED , 39KD SUBUNIT-RELATED"/>
    <property type="match status" value="1"/>
</dbReference>
<keyword evidence="3 6" id="KW-0240">DNA-directed RNA polymerase</keyword>
<name>A0A4U0X4K0_9PEZI</name>
<comment type="similarity">
    <text evidence="2 6">Belongs to the eukaryotic RPC34/RPC39 RNA polymerase subunit family.</text>
</comment>
<proteinExistence type="inferred from homology"/>
<dbReference type="AlphaFoldDB" id="A0A4U0X4K0"/>
<dbReference type="PIRSF" id="PIRSF028763">
    <property type="entry name" value="RNA_pol_Rpc34"/>
    <property type="match status" value="1"/>
</dbReference>
<gene>
    <name evidence="8" type="ORF">B0A49_05374</name>
</gene>
<evidence type="ECO:0000313" key="8">
    <source>
        <dbReference type="EMBL" id="TKA71330.1"/>
    </source>
</evidence>
<evidence type="ECO:0000256" key="5">
    <source>
        <dbReference type="ARBA" id="ARBA00023242"/>
    </source>
</evidence>
<sequence>MEASSKGDVLYNRCLSAARASLQGLDYVFYQNDLTVMGIADNPGDLLAICQDLVASHLFQAMTMDGVLVWRVREREGAGKLAALTSDERLIYGHIESTSTTGIWTKALKAKTNLHQTVMTRALKSLETKRLIKPIKSVKYPARKIYMLSHLIPSEDVTGGPWFADGELDLDLIEALTDPILHWVQARSWKEAPRVSQSVIAKKKLEKEKAMAAANRGSSGVPEAEEPKYTPPTGSNGRPLLALPPNHRTYPTAAAILEFISSVGILEGLTLTEADLKTLLDVLVFDGKLERMGAQGYRTVRQPKNIPEEGEGNGFSSAPCGRCPVFSLCEEGGPVSASNCVYFDTWLKG</sequence>
<keyword evidence="9" id="KW-1185">Reference proteome</keyword>
<dbReference type="Pfam" id="PF05158">
    <property type="entry name" value="RNA_pol_Rpc34"/>
    <property type="match status" value="1"/>
</dbReference>
<comment type="caution">
    <text evidence="8">The sequence shown here is derived from an EMBL/GenBank/DDBJ whole genome shotgun (WGS) entry which is preliminary data.</text>
</comment>
<dbReference type="Gene3D" id="1.10.10.10">
    <property type="entry name" value="Winged helix-like DNA-binding domain superfamily/Winged helix DNA-binding domain"/>
    <property type="match status" value="1"/>
</dbReference>
<keyword evidence="5 6" id="KW-0539">Nucleus</keyword>
<dbReference type="GO" id="GO:0005654">
    <property type="term" value="C:nucleoplasm"/>
    <property type="evidence" value="ECO:0007669"/>
    <property type="project" value="UniProtKB-ARBA"/>
</dbReference>
<evidence type="ECO:0000256" key="3">
    <source>
        <dbReference type="ARBA" id="ARBA00022478"/>
    </source>
</evidence>
<feature type="region of interest" description="Disordered" evidence="7">
    <location>
        <begin position="211"/>
        <end position="240"/>
    </location>
</feature>
<comment type="subcellular location">
    <subcellularLocation>
        <location evidence="1 6">Nucleus</location>
    </subcellularLocation>
</comment>
<evidence type="ECO:0000313" key="9">
    <source>
        <dbReference type="Proteomes" id="UP000308768"/>
    </source>
</evidence>